<organism evidence="2 3">
    <name type="scientific">Dehalogenimonas alkenigignens</name>
    <dbReference type="NCBI Taxonomy" id="1217799"/>
    <lineage>
        <taxon>Bacteria</taxon>
        <taxon>Bacillati</taxon>
        <taxon>Chloroflexota</taxon>
        <taxon>Dehalococcoidia</taxon>
        <taxon>Dehalococcoidales</taxon>
        <taxon>Dehalococcoidaceae</taxon>
        <taxon>Dehalogenimonas</taxon>
    </lineage>
</organism>
<evidence type="ECO:0000313" key="2">
    <source>
        <dbReference type="EMBL" id="KTB49314.1"/>
    </source>
</evidence>
<reference evidence="2 3" key="1">
    <citation type="submission" date="2015-06" db="EMBL/GenBank/DDBJ databases">
        <title>Genome sequence of the organohalide-respiring Dehalogenimonas alkenigignens type strain (IP3-3T).</title>
        <authorList>
            <person name="Key T.A."/>
            <person name="Richmond D.P."/>
            <person name="Bowman K.S."/>
            <person name="Cho Y.-J."/>
            <person name="Chun J."/>
            <person name="da Costa M.S."/>
            <person name="Rainey F.A."/>
            <person name="Moe W.M."/>
        </authorList>
    </citation>
    <scope>NUCLEOTIDE SEQUENCE [LARGE SCALE GENOMIC DNA]</scope>
    <source>
        <strain evidence="2 3">IP3-3</strain>
    </source>
</reference>
<dbReference type="Proteomes" id="UP000053947">
    <property type="component" value="Unassembled WGS sequence"/>
</dbReference>
<proteinExistence type="predicted"/>
<dbReference type="AlphaFoldDB" id="A0A0W0GL92"/>
<feature type="compositionally biased region" description="Basic and acidic residues" evidence="1">
    <location>
        <begin position="1"/>
        <end position="12"/>
    </location>
</feature>
<sequence length="50" mass="5526">MGSRQNYEDSTHLARLSRGTSSVKRLAKLLRNSSGLAKLKVMAKRLPELG</sequence>
<keyword evidence="3" id="KW-1185">Reference proteome</keyword>
<evidence type="ECO:0000256" key="1">
    <source>
        <dbReference type="SAM" id="MobiDB-lite"/>
    </source>
</evidence>
<evidence type="ECO:0000313" key="3">
    <source>
        <dbReference type="Proteomes" id="UP000053947"/>
    </source>
</evidence>
<name>A0A0W0GL92_9CHLR</name>
<comment type="caution">
    <text evidence="2">The sequence shown here is derived from an EMBL/GenBank/DDBJ whole genome shotgun (WGS) entry which is preliminary data.</text>
</comment>
<feature type="region of interest" description="Disordered" evidence="1">
    <location>
        <begin position="1"/>
        <end position="20"/>
    </location>
</feature>
<dbReference type="EMBL" id="LFDV01000001">
    <property type="protein sequence ID" value="KTB49314.1"/>
    <property type="molecule type" value="Genomic_DNA"/>
</dbReference>
<gene>
    <name evidence="2" type="ORF">DEALK_02270</name>
</gene>
<dbReference type="STRING" id="1217799.DEALK_02270"/>
<accession>A0A0W0GL92</accession>
<protein>
    <submittedName>
        <fullName evidence="2">Uncharacterized protein</fullName>
    </submittedName>
</protein>